<name>A0A914XLS4_9BILA</name>
<keyword evidence="1" id="KW-1185">Reference proteome</keyword>
<evidence type="ECO:0000313" key="2">
    <source>
        <dbReference type="WBParaSite" id="PSAMB.scaffold890size39288.g9407.t1"/>
    </source>
</evidence>
<dbReference type="AlphaFoldDB" id="A0A914XLS4"/>
<accession>A0A914XLS4</accession>
<protein>
    <submittedName>
        <fullName evidence="2">Uncharacterized protein</fullName>
    </submittedName>
</protein>
<evidence type="ECO:0000313" key="1">
    <source>
        <dbReference type="Proteomes" id="UP000887566"/>
    </source>
</evidence>
<dbReference type="Proteomes" id="UP000887566">
    <property type="component" value="Unplaced"/>
</dbReference>
<organism evidence="1 2">
    <name type="scientific">Plectus sambesii</name>
    <dbReference type="NCBI Taxonomy" id="2011161"/>
    <lineage>
        <taxon>Eukaryota</taxon>
        <taxon>Metazoa</taxon>
        <taxon>Ecdysozoa</taxon>
        <taxon>Nematoda</taxon>
        <taxon>Chromadorea</taxon>
        <taxon>Plectida</taxon>
        <taxon>Plectina</taxon>
        <taxon>Plectoidea</taxon>
        <taxon>Plectidae</taxon>
        <taxon>Plectus</taxon>
    </lineage>
</organism>
<reference evidence="2" key="1">
    <citation type="submission" date="2022-11" db="UniProtKB">
        <authorList>
            <consortium name="WormBaseParasite"/>
        </authorList>
    </citation>
    <scope>IDENTIFICATION</scope>
</reference>
<sequence>MKGVIRYLIVLTGQMDEAYGTKTNGAEAEGATTNGATDAEQGRLSADGACDWTVTSDAFYAEFCDYHLQALLSSKTPRKIVPLSYQTPRERCWPHGVST</sequence>
<dbReference type="WBParaSite" id="PSAMB.scaffold890size39288.g9407.t1">
    <property type="protein sequence ID" value="PSAMB.scaffold890size39288.g9407.t1"/>
    <property type="gene ID" value="PSAMB.scaffold890size39288.g9407"/>
</dbReference>
<proteinExistence type="predicted"/>